<evidence type="ECO:0000313" key="4">
    <source>
        <dbReference type="Proteomes" id="UP000011528"/>
    </source>
</evidence>
<proteinExistence type="predicted"/>
<dbReference type="Proteomes" id="UP000011528">
    <property type="component" value="Unassembled WGS sequence"/>
</dbReference>
<feature type="compositionally biased region" description="Low complexity" evidence="2">
    <location>
        <begin position="30"/>
        <end position="39"/>
    </location>
</feature>
<reference evidence="3 4" key="1">
    <citation type="journal article" date="2014" name="PLoS Genet.">
        <title>Phylogenetically driven sequencing of extremely halophilic archaea reveals strategies for static and dynamic osmo-response.</title>
        <authorList>
            <person name="Becker E.A."/>
            <person name="Seitzer P.M."/>
            <person name="Tritt A."/>
            <person name="Larsen D."/>
            <person name="Krusor M."/>
            <person name="Yao A.I."/>
            <person name="Wu D."/>
            <person name="Madern D."/>
            <person name="Eisen J.A."/>
            <person name="Darling A.E."/>
            <person name="Facciotti M.T."/>
        </authorList>
    </citation>
    <scope>NUCLEOTIDE SEQUENCE [LARGE SCALE GENOMIC DNA]</scope>
    <source>
        <strain evidence="3 4">JCM 13916</strain>
    </source>
</reference>
<dbReference type="PATRIC" id="fig|1230455.3.peg.1460"/>
<feature type="compositionally biased region" description="Basic and acidic residues" evidence="2">
    <location>
        <begin position="61"/>
        <end position="74"/>
    </location>
</feature>
<evidence type="ECO:0000256" key="2">
    <source>
        <dbReference type="SAM" id="MobiDB-lite"/>
    </source>
</evidence>
<feature type="coiled-coil region" evidence="1">
    <location>
        <begin position="91"/>
        <end position="132"/>
    </location>
</feature>
<dbReference type="AlphaFoldDB" id="M0PMW1"/>
<comment type="caution">
    <text evidence="3">The sequence shown here is derived from an EMBL/GenBank/DDBJ whole genome shotgun (WGS) entry which is preliminary data.</text>
</comment>
<feature type="compositionally biased region" description="Low complexity" evidence="2">
    <location>
        <begin position="148"/>
        <end position="157"/>
    </location>
</feature>
<evidence type="ECO:0000256" key="1">
    <source>
        <dbReference type="SAM" id="Coils"/>
    </source>
</evidence>
<gene>
    <name evidence="3" type="ORF">C462_07582</name>
</gene>
<feature type="compositionally biased region" description="Polar residues" evidence="2">
    <location>
        <begin position="1"/>
        <end position="10"/>
    </location>
</feature>
<dbReference type="EMBL" id="AOJJ01000054">
    <property type="protein sequence ID" value="EMA71406.1"/>
    <property type="molecule type" value="Genomic_DNA"/>
</dbReference>
<feature type="region of interest" description="Disordered" evidence="2">
    <location>
        <begin position="139"/>
        <end position="160"/>
    </location>
</feature>
<feature type="region of interest" description="Disordered" evidence="2">
    <location>
        <begin position="61"/>
        <end position="87"/>
    </location>
</feature>
<evidence type="ECO:0000313" key="3">
    <source>
        <dbReference type="EMBL" id="EMA71406.1"/>
    </source>
</evidence>
<keyword evidence="1" id="KW-0175">Coiled coil</keyword>
<accession>M0PMW1</accession>
<name>M0PMW1_9EURY</name>
<dbReference type="STRING" id="1230455.C462_07582"/>
<organism evidence="3 4">
    <name type="scientific">Halorubrum distributum JCM 13916</name>
    <dbReference type="NCBI Taxonomy" id="1230455"/>
    <lineage>
        <taxon>Archaea</taxon>
        <taxon>Methanobacteriati</taxon>
        <taxon>Methanobacteriota</taxon>
        <taxon>Stenosarchaea group</taxon>
        <taxon>Halobacteria</taxon>
        <taxon>Halobacteriales</taxon>
        <taxon>Haloferacaceae</taxon>
        <taxon>Halorubrum</taxon>
        <taxon>Halorubrum distributum group</taxon>
    </lineage>
</organism>
<sequence length="182" mass="19095">MPSASGSLDSGSIDVEAVDSIGGSQLRPTASAGARSDAGGRLGGDRRVRDDVLAADCDLSAADRDLSAADRDLPAVDPDLPSDRDLPAERVRALTEEVAALEAEVEALEAEVEALEAEVEWKERQRQQVIDNYKSIVAAQRDPDRSSETSAAASATSDGRGLLAAVASRTGRLAAWLRPGRE</sequence>
<feature type="region of interest" description="Disordered" evidence="2">
    <location>
        <begin position="1"/>
        <end position="47"/>
    </location>
</feature>
<protein>
    <submittedName>
        <fullName evidence="3">Uncharacterized protein</fullName>
    </submittedName>
</protein>